<accession>A0AAD6YX94</accession>
<dbReference type="Proteomes" id="UP001218218">
    <property type="component" value="Unassembled WGS sequence"/>
</dbReference>
<feature type="region of interest" description="Disordered" evidence="1">
    <location>
        <begin position="19"/>
        <end position="101"/>
    </location>
</feature>
<keyword evidence="3" id="KW-1185">Reference proteome</keyword>
<evidence type="ECO:0000313" key="2">
    <source>
        <dbReference type="EMBL" id="KAJ7301001.1"/>
    </source>
</evidence>
<proteinExistence type="predicted"/>
<reference evidence="2" key="1">
    <citation type="submission" date="2023-03" db="EMBL/GenBank/DDBJ databases">
        <title>Massive genome expansion in bonnet fungi (Mycena s.s.) driven by repeated elements and novel gene families across ecological guilds.</title>
        <authorList>
            <consortium name="Lawrence Berkeley National Laboratory"/>
            <person name="Harder C.B."/>
            <person name="Miyauchi S."/>
            <person name="Viragh M."/>
            <person name="Kuo A."/>
            <person name="Thoen E."/>
            <person name="Andreopoulos B."/>
            <person name="Lu D."/>
            <person name="Skrede I."/>
            <person name="Drula E."/>
            <person name="Henrissat B."/>
            <person name="Morin E."/>
            <person name="Kohler A."/>
            <person name="Barry K."/>
            <person name="LaButti K."/>
            <person name="Morin E."/>
            <person name="Salamov A."/>
            <person name="Lipzen A."/>
            <person name="Mereny Z."/>
            <person name="Hegedus B."/>
            <person name="Baldrian P."/>
            <person name="Stursova M."/>
            <person name="Weitz H."/>
            <person name="Taylor A."/>
            <person name="Grigoriev I.V."/>
            <person name="Nagy L.G."/>
            <person name="Martin F."/>
            <person name="Kauserud H."/>
        </authorList>
    </citation>
    <scope>NUCLEOTIDE SEQUENCE</scope>
    <source>
        <strain evidence="2">CBHHK002</strain>
    </source>
</reference>
<name>A0AAD6YX94_9AGAR</name>
<dbReference type="AlphaFoldDB" id="A0AAD6YX94"/>
<organism evidence="2 3">
    <name type="scientific">Mycena albidolilacea</name>
    <dbReference type="NCBI Taxonomy" id="1033008"/>
    <lineage>
        <taxon>Eukaryota</taxon>
        <taxon>Fungi</taxon>
        <taxon>Dikarya</taxon>
        <taxon>Basidiomycota</taxon>
        <taxon>Agaricomycotina</taxon>
        <taxon>Agaricomycetes</taxon>
        <taxon>Agaricomycetidae</taxon>
        <taxon>Agaricales</taxon>
        <taxon>Marasmiineae</taxon>
        <taxon>Mycenaceae</taxon>
        <taxon>Mycena</taxon>
    </lineage>
</organism>
<evidence type="ECO:0000313" key="3">
    <source>
        <dbReference type="Proteomes" id="UP001218218"/>
    </source>
</evidence>
<gene>
    <name evidence="2" type="ORF">DFH08DRAFT_827916</name>
</gene>
<sequence length="101" mass="10823">MGKQEAPDPESIDELKAHLANMKKAQAERCPQGRPSKPKNKSKAPKAGTEDDTAINTPTNANAKKVMPSTKPKPAREPKPVKGKSQVKPRGVLSVGKYALP</sequence>
<evidence type="ECO:0000256" key="1">
    <source>
        <dbReference type="SAM" id="MobiDB-lite"/>
    </source>
</evidence>
<protein>
    <submittedName>
        <fullName evidence="2">Uncharacterized protein</fullName>
    </submittedName>
</protein>
<comment type="caution">
    <text evidence="2">The sequence shown here is derived from an EMBL/GenBank/DDBJ whole genome shotgun (WGS) entry which is preliminary data.</text>
</comment>
<dbReference type="EMBL" id="JARIHO010000146">
    <property type="protein sequence ID" value="KAJ7301001.1"/>
    <property type="molecule type" value="Genomic_DNA"/>
</dbReference>